<dbReference type="EMBL" id="OX465077">
    <property type="protein sequence ID" value="CAI9269670.1"/>
    <property type="molecule type" value="Genomic_DNA"/>
</dbReference>
<proteinExistence type="predicted"/>
<dbReference type="SUPFAM" id="SSF54277">
    <property type="entry name" value="CAD &amp; PB1 domains"/>
    <property type="match status" value="1"/>
</dbReference>
<evidence type="ECO:0000313" key="2">
    <source>
        <dbReference type="Proteomes" id="UP001177003"/>
    </source>
</evidence>
<keyword evidence="2" id="KW-1185">Reference proteome</keyword>
<sequence length="188" mass="21020">MHTITHLTVVHNDGEITTTMAGRHGGPRDVSGQKKATPLCIERNGDCSWRYWQTNPMTKGGRIVFKNGMTMMNILVGSKVCSGRLAILSSFSQALFMFHSRVVTTSVSHMASSSIMIRVKFVKTLRCFSASINDNNLALDTVALREKIRSLFNFNPDVDFTFTYVDEDGYAVTLADDCHTPLKRKHKV</sequence>
<dbReference type="PANTHER" id="PTHR20930">
    <property type="entry name" value="OVARIAN CARCINOMA ANTIGEN CA125-RELATED"/>
    <property type="match status" value="1"/>
</dbReference>
<protein>
    <recommendedName>
        <fullName evidence="3">PB1 domain-containing protein</fullName>
    </recommendedName>
</protein>
<reference evidence="1" key="1">
    <citation type="submission" date="2023-04" db="EMBL/GenBank/DDBJ databases">
        <authorList>
            <person name="Vijverberg K."/>
            <person name="Xiong W."/>
            <person name="Schranz E."/>
        </authorList>
    </citation>
    <scope>NUCLEOTIDE SEQUENCE</scope>
</reference>
<dbReference type="PANTHER" id="PTHR20930:SF0">
    <property type="entry name" value="PROTEIN ILRUN"/>
    <property type="match status" value="1"/>
</dbReference>
<organism evidence="1 2">
    <name type="scientific">Lactuca saligna</name>
    <name type="common">Willowleaf lettuce</name>
    <dbReference type="NCBI Taxonomy" id="75948"/>
    <lineage>
        <taxon>Eukaryota</taxon>
        <taxon>Viridiplantae</taxon>
        <taxon>Streptophyta</taxon>
        <taxon>Embryophyta</taxon>
        <taxon>Tracheophyta</taxon>
        <taxon>Spermatophyta</taxon>
        <taxon>Magnoliopsida</taxon>
        <taxon>eudicotyledons</taxon>
        <taxon>Gunneridae</taxon>
        <taxon>Pentapetalae</taxon>
        <taxon>asterids</taxon>
        <taxon>campanulids</taxon>
        <taxon>Asterales</taxon>
        <taxon>Asteraceae</taxon>
        <taxon>Cichorioideae</taxon>
        <taxon>Cichorieae</taxon>
        <taxon>Lactucinae</taxon>
        <taxon>Lactuca</taxon>
    </lineage>
</organism>
<gene>
    <name evidence="1" type="ORF">LSALG_LOCUS10027</name>
</gene>
<name>A0AA35Y923_LACSI</name>
<dbReference type="AlphaFoldDB" id="A0AA35Y923"/>
<accession>A0AA35Y923</accession>
<evidence type="ECO:0000313" key="1">
    <source>
        <dbReference type="EMBL" id="CAI9269670.1"/>
    </source>
</evidence>
<evidence type="ECO:0008006" key="3">
    <source>
        <dbReference type="Google" id="ProtNLM"/>
    </source>
</evidence>
<dbReference type="Gene3D" id="3.10.20.90">
    <property type="entry name" value="Phosphatidylinositol 3-kinase Catalytic Subunit, Chain A, domain 1"/>
    <property type="match status" value="1"/>
</dbReference>
<dbReference type="Proteomes" id="UP001177003">
    <property type="component" value="Chromosome 1"/>
</dbReference>